<evidence type="ECO:0000256" key="6">
    <source>
        <dbReference type="ARBA" id="ARBA00023001"/>
    </source>
</evidence>
<comment type="subcellular location">
    <subcellularLocation>
        <location evidence="2">Secreted</location>
    </subcellularLocation>
</comment>
<evidence type="ECO:0000256" key="3">
    <source>
        <dbReference type="ARBA" id="ARBA00022525"/>
    </source>
</evidence>
<evidence type="ECO:0000256" key="7">
    <source>
        <dbReference type="ARBA" id="ARBA00023002"/>
    </source>
</evidence>
<protein>
    <recommendedName>
        <fullName evidence="15">lytic cellulose monooxygenase (C4-dehydrogenating)</fullName>
        <ecNumber evidence="15">1.14.99.56</ecNumber>
    </recommendedName>
</protein>
<comment type="catalytic activity">
    <reaction evidence="14">
        <text>[(1-&gt;4)-beta-D-glucosyl]n+m + reduced acceptor + O2 = 4-dehydro-beta-D-glucosyl-[(1-&gt;4)-beta-D-glucosyl]n-1 + [(1-&gt;4)-beta-D-glucosyl]m + acceptor + H2O.</text>
        <dbReference type="EC" id="1.14.99.56"/>
    </reaction>
</comment>
<dbReference type="PANTHER" id="PTHR33353">
    <property type="entry name" value="PUTATIVE (AFU_ORTHOLOGUE AFUA_1G12560)-RELATED"/>
    <property type="match status" value="1"/>
</dbReference>
<evidence type="ECO:0000256" key="13">
    <source>
        <dbReference type="ARBA" id="ARBA00044502"/>
    </source>
</evidence>
<proteinExistence type="inferred from homology"/>
<keyword evidence="10" id="KW-1015">Disulfide bond</keyword>
<name>A0ABR3VQ26_HUMIN</name>
<comment type="caution">
    <text evidence="18">The sequence shown here is derived from an EMBL/GenBank/DDBJ whole genome shotgun (WGS) entry which is preliminary data.</text>
</comment>
<evidence type="ECO:0000256" key="1">
    <source>
        <dbReference type="ARBA" id="ARBA00001973"/>
    </source>
</evidence>
<feature type="signal peptide" evidence="16">
    <location>
        <begin position="1"/>
        <end position="18"/>
    </location>
</feature>
<feature type="domain" description="Auxiliary Activity family 9 catalytic" evidence="17">
    <location>
        <begin position="19"/>
        <end position="242"/>
    </location>
</feature>
<keyword evidence="9" id="KW-0503">Monooxygenase</keyword>
<evidence type="ECO:0000256" key="10">
    <source>
        <dbReference type="ARBA" id="ARBA00023157"/>
    </source>
</evidence>
<keyword evidence="8" id="KW-0186">Copper</keyword>
<dbReference type="CDD" id="cd21175">
    <property type="entry name" value="LPMO_AA9"/>
    <property type="match status" value="1"/>
</dbReference>
<evidence type="ECO:0000256" key="16">
    <source>
        <dbReference type="SAM" id="SignalP"/>
    </source>
</evidence>
<evidence type="ECO:0000256" key="8">
    <source>
        <dbReference type="ARBA" id="ARBA00023008"/>
    </source>
</evidence>
<evidence type="ECO:0000256" key="11">
    <source>
        <dbReference type="ARBA" id="ARBA00023277"/>
    </source>
</evidence>
<keyword evidence="3" id="KW-0964">Secreted</keyword>
<evidence type="ECO:0000259" key="17">
    <source>
        <dbReference type="Pfam" id="PF03443"/>
    </source>
</evidence>
<feature type="chain" id="PRO_5045084235" description="lytic cellulose monooxygenase (C4-dehydrogenating)" evidence="16">
    <location>
        <begin position="19"/>
        <end position="261"/>
    </location>
</feature>
<dbReference type="PANTHER" id="PTHR33353:SF19">
    <property type="entry name" value="GLYCOSYLHYDROLASE FAMILY 61-8 PROTEIN"/>
    <property type="match status" value="1"/>
</dbReference>
<dbReference type="InterPro" id="IPR049892">
    <property type="entry name" value="AA9"/>
</dbReference>
<evidence type="ECO:0000256" key="15">
    <source>
        <dbReference type="ARBA" id="ARBA00047174"/>
    </source>
</evidence>
<dbReference type="InterPro" id="IPR005103">
    <property type="entry name" value="AA9_LPMO"/>
</dbReference>
<keyword evidence="19" id="KW-1185">Reference proteome</keyword>
<evidence type="ECO:0000256" key="14">
    <source>
        <dbReference type="ARBA" id="ARBA00045077"/>
    </source>
</evidence>
<organism evidence="18 19">
    <name type="scientific">Humicola insolens</name>
    <name type="common">Soft-rot fungus</name>
    <dbReference type="NCBI Taxonomy" id="85995"/>
    <lineage>
        <taxon>Eukaryota</taxon>
        <taxon>Fungi</taxon>
        <taxon>Dikarya</taxon>
        <taxon>Ascomycota</taxon>
        <taxon>Pezizomycotina</taxon>
        <taxon>Sordariomycetes</taxon>
        <taxon>Sordariomycetidae</taxon>
        <taxon>Sordariales</taxon>
        <taxon>Chaetomiaceae</taxon>
        <taxon>Mycothermus</taxon>
    </lineage>
</organism>
<evidence type="ECO:0000256" key="4">
    <source>
        <dbReference type="ARBA" id="ARBA00022723"/>
    </source>
</evidence>
<keyword evidence="5 16" id="KW-0732">Signal</keyword>
<keyword evidence="4" id="KW-0479">Metal-binding</keyword>
<dbReference type="EMBL" id="JAZGSY010000006">
    <property type="protein sequence ID" value="KAL1843999.1"/>
    <property type="molecule type" value="Genomic_DNA"/>
</dbReference>
<evidence type="ECO:0000256" key="9">
    <source>
        <dbReference type="ARBA" id="ARBA00023033"/>
    </source>
</evidence>
<evidence type="ECO:0000256" key="5">
    <source>
        <dbReference type="ARBA" id="ARBA00022729"/>
    </source>
</evidence>
<dbReference type="Pfam" id="PF03443">
    <property type="entry name" value="AA9"/>
    <property type="match status" value="1"/>
</dbReference>
<comment type="similarity">
    <text evidence="13">Belongs to the polysaccharide monooxygenase AA9 family.</text>
</comment>
<keyword evidence="11" id="KW-0119">Carbohydrate metabolism</keyword>
<accession>A0ABR3VQ26</accession>
<comment type="cofactor">
    <cofactor evidence="1">
        <name>Cu(2+)</name>
        <dbReference type="ChEBI" id="CHEBI:29036"/>
    </cofactor>
</comment>
<sequence length="261" mass="29400">MPFLLLAGLAAFVRSTFAHGGLANYTVGDTWYRGNSYDPSTSPSDQLNQPWLTQRQWTTIDPLFSASSPYLACNYPGTAPPSYIPIPAGDILTAVYWFWLHPVGPMSVWLSPCSGDCREEDVTRSKWFKIWEAGLLEGPNLELGTWYQKRFQRWDGGPAMWPVRIPRGLKAGLYMVRHEILSIHVAGRPQFYMQCAHLNVTGGGDVMVPEGWLRRFPGAYDEDDESVLIDIYAPENANRTEYTVPGGPIWEGLGEIELWPE</sequence>
<evidence type="ECO:0000313" key="19">
    <source>
        <dbReference type="Proteomes" id="UP001583172"/>
    </source>
</evidence>
<evidence type="ECO:0000256" key="2">
    <source>
        <dbReference type="ARBA" id="ARBA00004613"/>
    </source>
</evidence>
<dbReference type="Gene3D" id="2.70.50.70">
    <property type="match status" value="1"/>
</dbReference>
<keyword evidence="6" id="KW-0136">Cellulose degradation</keyword>
<dbReference type="Proteomes" id="UP001583172">
    <property type="component" value="Unassembled WGS sequence"/>
</dbReference>
<gene>
    <name evidence="18" type="ORF">VTJ49DRAFT_6403</name>
</gene>
<keyword evidence="12" id="KW-0624">Polysaccharide degradation</keyword>
<dbReference type="EC" id="1.14.99.56" evidence="15"/>
<keyword evidence="7" id="KW-0560">Oxidoreductase</keyword>
<evidence type="ECO:0000313" key="18">
    <source>
        <dbReference type="EMBL" id="KAL1843999.1"/>
    </source>
</evidence>
<evidence type="ECO:0000256" key="12">
    <source>
        <dbReference type="ARBA" id="ARBA00023326"/>
    </source>
</evidence>
<reference evidence="18 19" key="1">
    <citation type="journal article" date="2024" name="Commun. Biol.">
        <title>Comparative genomic analysis of thermophilic fungi reveals convergent evolutionary adaptations and gene losses.</title>
        <authorList>
            <person name="Steindorff A.S."/>
            <person name="Aguilar-Pontes M.V."/>
            <person name="Robinson A.J."/>
            <person name="Andreopoulos B."/>
            <person name="LaButti K."/>
            <person name="Kuo A."/>
            <person name="Mondo S."/>
            <person name="Riley R."/>
            <person name="Otillar R."/>
            <person name="Haridas S."/>
            <person name="Lipzen A."/>
            <person name="Grimwood J."/>
            <person name="Schmutz J."/>
            <person name="Clum A."/>
            <person name="Reid I.D."/>
            <person name="Moisan M.C."/>
            <person name="Butler G."/>
            <person name="Nguyen T.T.M."/>
            <person name="Dewar K."/>
            <person name="Conant G."/>
            <person name="Drula E."/>
            <person name="Henrissat B."/>
            <person name="Hansel C."/>
            <person name="Singer S."/>
            <person name="Hutchinson M.I."/>
            <person name="de Vries R.P."/>
            <person name="Natvig D.O."/>
            <person name="Powell A.J."/>
            <person name="Tsang A."/>
            <person name="Grigoriev I.V."/>
        </authorList>
    </citation>
    <scope>NUCLEOTIDE SEQUENCE [LARGE SCALE GENOMIC DNA]</scope>
    <source>
        <strain evidence="18 19">CBS 620.91</strain>
    </source>
</reference>